<dbReference type="UniPathway" id="UPA00214"/>
<keyword evidence="8 10" id="KW-0413">Isomerase</keyword>
<protein>
    <recommendedName>
        <fullName evidence="6 10">UDP-glucose 4-epimerase</fullName>
        <ecNumber evidence="5 10">5.1.3.2</ecNumber>
    </recommendedName>
</protein>
<evidence type="ECO:0000256" key="8">
    <source>
        <dbReference type="ARBA" id="ARBA00023235"/>
    </source>
</evidence>
<evidence type="ECO:0000256" key="6">
    <source>
        <dbReference type="ARBA" id="ARBA00018569"/>
    </source>
</evidence>
<evidence type="ECO:0000256" key="5">
    <source>
        <dbReference type="ARBA" id="ARBA00013189"/>
    </source>
</evidence>
<sequence>MTVLVTGGCGYIGAHVVHALHEAGQDVVVVDDLSYGKPDRIGDARLYGMDISAPGAGERLAEIMKAENVDSVIHFAARKQVGESVEKPLWYYQQNINGMLNVLEGMREAGVKKLVFSSSAATYGVPPVDVVPEDVQPMVPINPYGQTKLFGEWMARACEEPYGIRFCGLRYFNVAGCGPVELEDPAILNLIPMLFDRLKQGKAPAIFGDDYPTPDGTCVRDYIHVSDLADAHLAALKYLDRDERKYDVFNVGTGEGTSVRQIVDEVKKVTGLPFTETVMPRRAGDPPHLIGSPKRINEEMGWHAKYDVEDIVESAWNAWQANPDHHIDVETWKQTD</sequence>
<comment type="catalytic activity">
    <reaction evidence="1 10">
        <text>UDP-alpha-D-glucose = UDP-alpha-D-galactose</text>
        <dbReference type="Rhea" id="RHEA:22168"/>
        <dbReference type="ChEBI" id="CHEBI:58885"/>
        <dbReference type="ChEBI" id="CHEBI:66914"/>
        <dbReference type="EC" id="5.1.3.2"/>
    </reaction>
</comment>
<comment type="similarity">
    <text evidence="4 10">Belongs to the NAD(P)-dependent epimerase/dehydratase family.</text>
</comment>
<dbReference type="InterPro" id="IPR036291">
    <property type="entry name" value="NAD(P)-bd_dom_sf"/>
</dbReference>
<dbReference type="PANTHER" id="PTHR43725:SF53">
    <property type="entry name" value="UDP-ARABINOSE 4-EPIMERASE 1"/>
    <property type="match status" value="1"/>
</dbReference>
<dbReference type="CDD" id="cd05247">
    <property type="entry name" value="UDP_G4E_1_SDR_e"/>
    <property type="match status" value="1"/>
</dbReference>
<feature type="domain" description="NAD-dependent epimerase/dehydratase" evidence="11">
    <location>
        <begin position="3"/>
        <end position="252"/>
    </location>
</feature>
<organism evidence="12 13">
    <name type="scientific">Bifidobacterium pseudolongum PV8-2</name>
    <dbReference type="NCBI Taxonomy" id="1447715"/>
    <lineage>
        <taxon>Bacteria</taxon>
        <taxon>Bacillati</taxon>
        <taxon>Actinomycetota</taxon>
        <taxon>Actinomycetes</taxon>
        <taxon>Bifidobacteriales</taxon>
        <taxon>Bifidobacteriaceae</taxon>
        <taxon>Bifidobacterium</taxon>
    </lineage>
</organism>
<dbReference type="PANTHER" id="PTHR43725">
    <property type="entry name" value="UDP-GLUCOSE 4-EPIMERASE"/>
    <property type="match status" value="1"/>
</dbReference>
<comment type="cofactor">
    <cofactor evidence="2 10">
        <name>NAD(+)</name>
        <dbReference type="ChEBI" id="CHEBI:57540"/>
    </cofactor>
</comment>
<gene>
    <name evidence="12" type="ORF">AH67_02555</name>
</gene>
<evidence type="ECO:0000259" key="11">
    <source>
        <dbReference type="Pfam" id="PF01370"/>
    </source>
</evidence>
<reference evidence="12 13" key="1">
    <citation type="journal article" date="2015" name="Genome Announc.">
        <title>Bifidobacterium pseudolongum Strain PV8-2, Isolated from a Stool Sample of an Anemic Kenyan Infant.</title>
        <authorList>
            <person name="Vazquez-Gutierrez P."/>
            <person name="Lacroix C."/>
            <person name="Chassard C."/>
            <person name="Klumpp J."/>
            <person name="Stevens M.J."/>
            <person name="Jans C."/>
        </authorList>
    </citation>
    <scope>NUCLEOTIDE SEQUENCE [LARGE SCALE GENOMIC DNA]</scope>
    <source>
        <strain evidence="12 13">PV8-2</strain>
    </source>
</reference>
<dbReference type="Gene3D" id="3.90.25.10">
    <property type="entry name" value="UDP-galactose 4-epimerase, domain 1"/>
    <property type="match status" value="1"/>
</dbReference>
<dbReference type="EMBL" id="CP007457">
    <property type="protein sequence ID" value="AIZ15947.1"/>
    <property type="molecule type" value="Genomic_DNA"/>
</dbReference>
<evidence type="ECO:0000313" key="13">
    <source>
        <dbReference type="Proteomes" id="UP000030636"/>
    </source>
</evidence>
<evidence type="ECO:0000256" key="10">
    <source>
        <dbReference type="RuleBase" id="RU366046"/>
    </source>
</evidence>
<dbReference type="GO" id="GO:0033499">
    <property type="term" value="P:galactose catabolic process via UDP-galactose, Leloir pathway"/>
    <property type="evidence" value="ECO:0007669"/>
    <property type="project" value="TreeGrafter"/>
</dbReference>
<comment type="subunit">
    <text evidence="10">Homodimer.</text>
</comment>
<evidence type="ECO:0000256" key="7">
    <source>
        <dbReference type="ARBA" id="ARBA00023027"/>
    </source>
</evidence>
<dbReference type="STRING" id="1447715.AH67_02555"/>
<name>A0A0A7I6T0_9BIFI</name>
<dbReference type="HOGENOM" id="CLU_007383_1_10_11"/>
<dbReference type="RefSeq" id="WP_039171330.1">
    <property type="nucleotide sequence ID" value="NZ_CP007457.1"/>
</dbReference>
<dbReference type="NCBIfam" id="TIGR01179">
    <property type="entry name" value="galE"/>
    <property type="match status" value="1"/>
</dbReference>
<dbReference type="Proteomes" id="UP000030636">
    <property type="component" value="Chromosome"/>
</dbReference>
<keyword evidence="9 10" id="KW-0119">Carbohydrate metabolism</keyword>
<accession>A0A0A7I6T0</accession>
<comment type="pathway">
    <text evidence="3 10">Carbohydrate metabolism; galactose metabolism.</text>
</comment>
<evidence type="ECO:0000313" key="12">
    <source>
        <dbReference type="EMBL" id="AIZ15947.1"/>
    </source>
</evidence>
<dbReference type="EC" id="5.1.3.2" evidence="5 10"/>
<dbReference type="SUPFAM" id="SSF51735">
    <property type="entry name" value="NAD(P)-binding Rossmann-fold domains"/>
    <property type="match status" value="1"/>
</dbReference>
<dbReference type="InterPro" id="IPR005886">
    <property type="entry name" value="UDP_G4E"/>
</dbReference>
<evidence type="ECO:0000256" key="3">
    <source>
        <dbReference type="ARBA" id="ARBA00004947"/>
    </source>
</evidence>
<evidence type="ECO:0000256" key="4">
    <source>
        <dbReference type="ARBA" id="ARBA00007637"/>
    </source>
</evidence>
<dbReference type="GO" id="GO:0003978">
    <property type="term" value="F:UDP-glucose 4-epimerase activity"/>
    <property type="evidence" value="ECO:0007669"/>
    <property type="project" value="UniProtKB-UniRule"/>
</dbReference>
<dbReference type="OrthoDB" id="9801785at2"/>
<keyword evidence="7 10" id="KW-0520">NAD</keyword>
<evidence type="ECO:0000256" key="1">
    <source>
        <dbReference type="ARBA" id="ARBA00000083"/>
    </source>
</evidence>
<dbReference type="Pfam" id="PF01370">
    <property type="entry name" value="Epimerase"/>
    <property type="match status" value="1"/>
</dbReference>
<keyword evidence="13" id="KW-1185">Reference proteome</keyword>
<dbReference type="AlphaFoldDB" id="A0A0A7I6T0"/>
<evidence type="ECO:0000256" key="9">
    <source>
        <dbReference type="ARBA" id="ARBA00023277"/>
    </source>
</evidence>
<evidence type="ECO:0000256" key="2">
    <source>
        <dbReference type="ARBA" id="ARBA00001911"/>
    </source>
</evidence>
<dbReference type="Gene3D" id="3.40.50.720">
    <property type="entry name" value="NAD(P)-binding Rossmann-like Domain"/>
    <property type="match status" value="1"/>
</dbReference>
<proteinExistence type="inferred from homology"/>
<dbReference type="InterPro" id="IPR001509">
    <property type="entry name" value="Epimerase_deHydtase"/>
</dbReference>
<dbReference type="KEGG" id="bpsp:AH67_02555"/>